<dbReference type="InterPro" id="IPR016181">
    <property type="entry name" value="Acyl_CoA_acyltransferase"/>
</dbReference>
<accession>L7VZ90</accession>
<evidence type="ECO:0000259" key="1">
    <source>
        <dbReference type="Pfam" id="PF13480"/>
    </source>
</evidence>
<feature type="domain" description="BioF2-like acetyltransferase" evidence="1">
    <location>
        <begin position="139"/>
        <end position="281"/>
    </location>
</feature>
<dbReference type="PANTHER" id="PTHR36174:SF1">
    <property type="entry name" value="LIPID II:GLYCINE GLYCYLTRANSFERASE"/>
    <property type="match status" value="1"/>
</dbReference>
<dbReference type="EMBL" id="JX649913">
    <property type="protein sequence ID" value="AGC72826.1"/>
    <property type="molecule type" value="Genomic_DNA"/>
</dbReference>
<dbReference type="InterPro" id="IPR038740">
    <property type="entry name" value="BioF2-like_GNAT_dom"/>
</dbReference>
<dbReference type="InterPro" id="IPR050644">
    <property type="entry name" value="PG_Glycine_Bridge_Synth"/>
</dbReference>
<dbReference type="Gene3D" id="3.40.630.30">
    <property type="match status" value="1"/>
</dbReference>
<proteinExistence type="predicted"/>
<dbReference type="Pfam" id="PF13480">
    <property type="entry name" value="Acetyltransf_6"/>
    <property type="match status" value="1"/>
</dbReference>
<dbReference type="SUPFAM" id="SSF55729">
    <property type="entry name" value="Acyl-CoA N-acyltransferases (Nat)"/>
    <property type="match status" value="1"/>
</dbReference>
<dbReference type="AlphaFoldDB" id="L7VZ90"/>
<sequence length="346" mass="37835">MAAADPLGLVSQTPAWIDTICATGHYGDASRLYEMADGRQIILPLVREVGRPAFLATAASFPAAWGMGGVVSRTPVTVADLALIFADLQQSALLRILVRPNPLTNELWAAAAPAGVIKTARCAHVLDLSGGFDHIWTKRFESNTRNKVRKAERAGLVVECDTTGRLAPVFYGLLEQSFERWGEQQHEPRWLARWRGHQRDPLSKFETMSQHLGTACRIWVAWANGEPAAAIVVLQGNNAHYTRGAMNKALAGPTNANDLLQRLAIEEACQAGCRAYHMGESGTSAALAHFKSRFGAVEVPYADYRLEKLPITRWDQQMRGVVKHLIGFRDVADQPTPTTASATENG</sequence>
<protein>
    <recommendedName>
        <fullName evidence="1">BioF2-like acetyltransferase domain-containing protein</fullName>
    </recommendedName>
</protein>
<dbReference type="PANTHER" id="PTHR36174">
    <property type="entry name" value="LIPID II:GLYCINE GLYCYLTRANSFERASE"/>
    <property type="match status" value="1"/>
</dbReference>
<reference evidence="2" key="1">
    <citation type="submission" date="2012-09" db="EMBL/GenBank/DDBJ databases">
        <title>Metagenomic Characterization of a Microbial Community in Wastewater Detects High Levels of Antibiotic Resistance.</title>
        <authorList>
            <person name="Abrams M."/>
            <person name="Caldwell A."/>
            <person name="Vandaei E."/>
            <person name="Lee W."/>
            <person name="Perrott J."/>
            <person name="Khan S.Y."/>
            <person name="Ta J."/>
            <person name="Romero D."/>
            <person name="Nguyen V."/>
            <person name="Pourmand N."/>
            <person name="Ouverney C.C."/>
        </authorList>
    </citation>
    <scope>NUCLEOTIDE SEQUENCE</scope>
</reference>
<evidence type="ECO:0000313" key="2">
    <source>
        <dbReference type="EMBL" id="AGC72826.1"/>
    </source>
</evidence>
<organism evidence="2">
    <name type="scientific">uncultured bacterium A1Q1_fos_1246</name>
    <dbReference type="NCBI Taxonomy" id="1256545"/>
    <lineage>
        <taxon>Bacteria</taxon>
        <taxon>environmental samples</taxon>
    </lineage>
</organism>
<name>L7VZ90_9BACT</name>